<comment type="caution">
    <text evidence="1">The sequence shown here is derived from an EMBL/GenBank/DDBJ whole genome shotgun (WGS) entry which is preliminary data.</text>
</comment>
<protein>
    <submittedName>
        <fullName evidence="1">UDP-glucose 4-epimerase</fullName>
    </submittedName>
</protein>
<proteinExistence type="predicted"/>
<reference evidence="1 2" key="1">
    <citation type="submission" date="2019-03" db="EMBL/GenBank/DDBJ databases">
        <title>Paraburkholderia sp. isolated from native Mimosa gymnas in Guartela State Park, Brazil.</title>
        <authorList>
            <person name="Paulitsch F."/>
            <person name="Hungria M."/>
            <person name="Delamuta J.R.M."/>
            <person name="Ribeiro R.A."/>
            <person name="Dall'Agnol R."/>
            <person name="Silva J.S.B."/>
        </authorList>
    </citation>
    <scope>NUCLEOTIDE SEQUENCE [LARGE SCALE GENOMIC DNA]</scope>
    <source>
        <strain evidence="1 2">CNPSo 3008</strain>
    </source>
</reference>
<organism evidence="1 2">
    <name type="scientific">Paraburkholderia guartelaensis</name>
    <dbReference type="NCBI Taxonomy" id="2546446"/>
    <lineage>
        <taxon>Bacteria</taxon>
        <taxon>Pseudomonadati</taxon>
        <taxon>Pseudomonadota</taxon>
        <taxon>Betaproteobacteria</taxon>
        <taxon>Burkholderiales</taxon>
        <taxon>Burkholderiaceae</taxon>
        <taxon>Paraburkholderia</taxon>
    </lineage>
</organism>
<evidence type="ECO:0000313" key="1">
    <source>
        <dbReference type="EMBL" id="TDG06534.1"/>
    </source>
</evidence>
<dbReference type="OrthoDB" id="9154435at2"/>
<accession>A0A4R5LBX7</accession>
<gene>
    <name evidence="1" type="ORF">E1N52_19580</name>
</gene>
<name>A0A4R5LBX7_9BURK</name>
<dbReference type="EMBL" id="SMOD01000014">
    <property type="protein sequence ID" value="TDG06534.1"/>
    <property type="molecule type" value="Genomic_DNA"/>
</dbReference>
<dbReference type="AlphaFoldDB" id="A0A4R5LBX7"/>
<dbReference type="Proteomes" id="UP000295606">
    <property type="component" value="Unassembled WGS sequence"/>
</dbReference>
<evidence type="ECO:0000313" key="2">
    <source>
        <dbReference type="Proteomes" id="UP000295606"/>
    </source>
</evidence>
<dbReference type="RefSeq" id="WP_133184384.1">
    <property type="nucleotide sequence ID" value="NZ_SMOD01000014.1"/>
</dbReference>
<sequence length="79" mass="8743">MTLKGTVDSGVWHVEAETSQAEQGGFCCLISVAHGSAEQHFHHAFAHHRIFESEVAAVLEGLREGMVWVDLKSRHAFDI</sequence>